<dbReference type="KEGG" id="drg:H9K76_19100"/>
<dbReference type="InterPro" id="IPR006016">
    <property type="entry name" value="UspA"/>
</dbReference>
<proteinExistence type="inferred from homology"/>
<dbReference type="RefSeq" id="WP_187596877.1">
    <property type="nucleotide sequence ID" value="NZ_CP060714.1"/>
</dbReference>
<dbReference type="Gene3D" id="3.40.50.12370">
    <property type="match status" value="1"/>
</dbReference>
<dbReference type="SUPFAM" id="SSF52402">
    <property type="entry name" value="Adenine nucleotide alpha hydrolases-like"/>
    <property type="match status" value="2"/>
</dbReference>
<reference evidence="3 4" key="1">
    <citation type="submission" date="2020-08" db="EMBL/GenBank/DDBJ databases">
        <title>Genome sequence of Diaphorobacter ruginosibacter DSM 27467T.</title>
        <authorList>
            <person name="Hyun D.-W."/>
            <person name="Bae J.-W."/>
        </authorList>
    </citation>
    <scope>NUCLEOTIDE SEQUENCE [LARGE SCALE GENOMIC DNA]</scope>
    <source>
        <strain evidence="3 4">DSM 27467</strain>
    </source>
</reference>
<dbReference type="CDD" id="cd00293">
    <property type="entry name" value="USP-like"/>
    <property type="match status" value="1"/>
</dbReference>
<protein>
    <submittedName>
        <fullName evidence="3">Universal stress protein</fullName>
    </submittedName>
</protein>
<keyword evidence="4" id="KW-1185">Reference proteome</keyword>
<evidence type="ECO:0000256" key="1">
    <source>
        <dbReference type="ARBA" id="ARBA00008791"/>
    </source>
</evidence>
<organism evidence="3 4">
    <name type="scientific">Diaphorobacter ruginosibacter</name>
    <dbReference type="NCBI Taxonomy" id="1715720"/>
    <lineage>
        <taxon>Bacteria</taxon>
        <taxon>Pseudomonadati</taxon>
        <taxon>Pseudomonadota</taxon>
        <taxon>Betaproteobacteria</taxon>
        <taxon>Burkholderiales</taxon>
        <taxon>Comamonadaceae</taxon>
        <taxon>Diaphorobacter</taxon>
    </lineage>
</organism>
<dbReference type="PANTHER" id="PTHR46268:SF6">
    <property type="entry name" value="UNIVERSAL STRESS PROTEIN UP12"/>
    <property type="match status" value="1"/>
</dbReference>
<evidence type="ECO:0000313" key="4">
    <source>
        <dbReference type="Proteomes" id="UP000515811"/>
    </source>
</evidence>
<dbReference type="EMBL" id="CP060714">
    <property type="protein sequence ID" value="QNN56611.1"/>
    <property type="molecule type" value="Genomic_DNA"/>
</dbReference>
<evidence type="ECO:0000259" key="2">
    <source>
        <dbReference type="Pfam" id="PF00582"/>
    </source>
</evidence>
<accession>A0A7G9RLY6</accession>
<sequence length="296" mass="33550">MRIQTIAALTDFSTQAEQALDRAALLAAQHQAHLILVYAAEELNPRFVNPQARLEQRARQLARRHEITVNTRDFDEISDVADRALAAAAVADLLVMDRRMERAWSRPWRGSTLAHCLRMSPCPVLVVQQPIPDVEDLSAHYARMVVAVDGTGRSREVLQYAANLQTVAAVDLFQAEGGMQQELEQYRDELQEEADDRRLRIKDAFDARRNRVDSHTGARDVTRQLMVQQQRSGADLIVIGAPRHHWMDRWALSARGARLMGLVSCDVLVCGQLPQDRKDLEMPDLRGDSRLPQFKF</sequence>
<evidence type="ECO:0000313" key="3">
    <source>
        <dbReference type="EMBL" id="QNN56611.1"/>
    </source>
</evidence>
<gene>
    <name evidence="3" type="ORF">H9K76_19100</name>
</gene>
<dbReference type="PANTHER" id="PTHR46268">
    <property type="entry name" value="STRESS RESPONSE PROTEIN NHAX"/>
    <property type="match status" value="1"/>
</dbReference>
<dbReference type="Proteomes" id="UP000515811">
    <property type="component" value="Chromosome"/>
</dbReference>
<dbReference type="Pfam" id="PF00582">
    <property type="entry name" value="Usp"/>
    <property type="match status" value="2"/>
</dbReference>
<feature type="domain" description="UspA" evidence="2">
    <location>
        <begin position="141"/>
        <end position="270"/>
    </location>
</feature>
<dbReference type="AlphaFoldDB" id="A0A7G9RLY6"/>
<feature type="domain" description="UspA" evidence="2">
    <location>
        <begin position="4"/>
        <end position="127"/>
    </location>
</feature>
<comment type="similarity">
    <text evidence="1">Belongs to the universal stress protein A family.</text>
</comment>
<name>A0A7G9RLY6_9BURK</name>